<dbReference type="AlphaFoldDB" id="A0A0A8YKR6"/>
<organism evidence="2">
    <name type="scientific">Arundo donax</name>
    <name type="common">Giant reed</name>
    <name type="synonym">Donax arundinaceus</name>
    <dbReference type="NCBI Taxonomy" id="35708"/>
    <lineage>
        <taxon>Eukaryota</taxon>
        <taxon>Viridiplantae</taxon>
        <taxon>Streptophyta</taxon>
        <taxon>Embryophyta</taxon>
        <taxon>Tracheophyta</taxon>
        <taxon>Spermatophyta</taxon>
        <taxon>Magnoliopsida</taxon>
        <taxon>Liliopsida</taxon>
        <taxon>Poales</taxon>
        <taxon>Poaceae</taxon>
        <taxon>PACMAD clade</taxon>
        <taxon>Arundinoideae</taxon>
        <taxon>Arundineae</taxon>
        <taxon>Arundo</taxon>
    </lineage>
</organism>
<reference evidence="2" key="2">
    <citation type="journal article" date="2015" name="Data Brief">
        <title>Shoot transcriptome of the giant reed, Arundo donax.</title>
        <authorList>
            <person name="Barrero R.A."/>
            <person name="Guerrero F.D."/>
            <person name="Moolhuijzen P."/>
            <person name="Goolsby J.A."/>
            <person name="Tidwell J."/>
            <person name="Bellgard S.E."/>
            <person name="Bellgard M.I."/>
        </authorList>
    </citation>
    <scope>NUCLEOTIDE SEQUENCE</scope>
    <source>
        <tissue evidence="2">Shoot tissue taken approximately 20 cm above the soil surface</tissue>
    </source>
</reference>
<protein>
    <submittedName>
        <fullName evidence="2">Uncharacterized protein</fullName>
    </submittedName>
</protein>
<reference evidence="2" key="1">
    <citation type="submission" date="2014-09" db="EMBL/GenBank/DDBJ databases">
        <authorList>
            <person name="Magalhaes I.L.F."/>
            <person name="Oliveira U."/>
            <person name="Santos F.R."/>
            <person name="Vidigal T.H.D.A."/>
            <person name="Brescovit A.D."/>
            <person name="Santos A.J."/>
        </authorList>
    </citation>
    <scope>NUCLEOTIDE SEQUENCE</scope>
    <source>
        <tissue evidence="2">Shoot tissue taken approximately 20 cm above the soil surface</tissue>
    </source>
</reference>
<proteinExistence type="predicted"/>
<evidence type="ECO:0000256" key="1">
    <source>
        <dbReference type="SAM" id="MobiDB-lite"/>
    </source>
</evidence>
<accession>A0A0A8YKR6</accession>
<feature type="region of interest" description="Disordered" evidence="1">
    <location>
        <begin position="1"/>
        <end position="34"/>
    </location>
</feature>
<dbReference type="EMBL" id="GBRH01271004">
    <property type="protein sequence ID" value="JAD26891.1"/>
    <property type="molecule type" value="Transcribed_RNA"/>
</dbReference>
<name>A0A0A8YKR6_ARUDO</name>
<evidence type="ECO:0000313" key="2">
    <source>
        <dbReference type="EMBL" id="JAD26891.1"/>
    </source>
</evidence>
<sequence>MIRCYKRHVPSPPRQYAQPSHLMPNRRLDLLTSD</sequence>